<reference evidence="6 7" key="1">
    <citation type="submission" date="2023-07" db="EMBL/GenBank/DDBJ databases">
        <title>Genomic Encyclopedia of Type Strains, Phase IV (KMG-IV): sequencing the most valuable type-strain genomes for metagenomic binning, comparative biology and taxonomic classification.</title>
        <authorList>
            <person name="Goeker M."/>
        </authorList>
    </citation>
    <scope>NUCLEOTIDE SEQUENCE [LARGE SCALE GENOMIC DNA]</scope>
    <source>
        <strain evidence="6 7">DSM 18695</strain>
    </source>
</reference>
<keyword evidence="1" id="KW-0805">Transcription regulation</keyword>
<dbReference type="CDD" id="cd00038">
    <property type="entry name" value="CAP_ED"/>
    <property type="match status" value="1"/>
</dbReference>
<gene>
    <name evidence="6" type="ORF">QO010_001053</name>
</gene>
<dbReference type="PROSITE" id="PS50042">
    <property type="entry name" value="CNMP_BINDING_3"/>
    <property type="match status" value="1"/>
</dbReference>
<keyword evidence="2" id="KW-0238">DNA-binding</keyword>
<comment type="caution">
    <text evidence="6">The sequence shown here is derived from an EMBL/GenBank/DDBJ whole genome shotgun (WGS) entry which is preliminary data.</text>
</comment>
<dbReference type="InterPro" id="IPR036388">
    <property type="entry name" value="WH-like_DNA-bd_sf"/>
</dbReference>
<dbReference type="Gene3D" id="2.60.120.10">
    <property type="entry name" value="Jelly Rolls"/>
    <property type="match status" value="1"/>
</dbReference>
<evidence type="ECO:0000259" key="5">
    <source>
        <dbReference type="PROSITE" id="PS51063"/>
    </source>
</evidence>
<accession>A0ABU0IPF3</accession>
<dbReference type="InterPro" id="IPR014710">
    <property type="entry name" value="RmlC-like_jellyroll"/>
</dbReference>
<sequence>MNPPDEDQRRSLMAIPWFAGQAPEQAAALIKAGRLIRRGAGEWLHGEGDEETGLLAVLEGRLKLYCQAPGEREVMIAIMPPGAVMGQSATFGGGPRLLTVIAAADSIVFTLSDRALRQAAADHPGVWRDLAGLLYLQLSTILQLVAVLTALPPRARLAARLLQLEQNLGVADVSQGDLAEMVGVTRKAINGWLGEMARKGWVRLGYGRVEILKPAALRGVVAG</sequence>
<dbReference type="PANTHER" id="PTHR24567">
    <property type="entry name" value="CRP FAMILY TRANSCRIPTIONAL REGULATORY PROTEIN"/>
    <property type="match status" value="1"/>
</dbReference>
<dbReference type="InterPro" id="IPR036390">
    <property type="entry name" value="WH_DNA-bd_sf"/>
</dbReference>
<protein>
    <submittedName>
        <fullName evidence="6">CRP-like cAMP-binding protein</fullName>
    </submittedName>
</protein>
<evidence type="ECO:0000256" key="1">
    <source>
        <dbReference type="ARBA" id="ARBA00023015"/>
    </source>
</evidence>
<dbReference type="InterPro" id="IPR000595">
    <property type="entry name" value="cNMP-bd_dom"/>
</dbReference>
<dbReference type="SUPFAM" id="SSF46785">
    <property type="entry name" value="Winged helix' DNA-binding domain"/>
    <property type="match status" value="1"/>
</dbReference>
<organism evidence="6 7">
    <name type="scientific">Caulobacter ginsengisoli</name>
    <dbReference type="NCBI Taxonomy" id="400775"/>
    <lineage>
        <taxon>Bacteria</taxon>
        <taxon>Pseudomonadati</taxon>
        <taxon>Pseudomonadota</taxon>
        <taxon>Alphaproteobacteria</taxon>
        <taxon>Caulobacterales</taxon>
        <taxon>Caulobacteraceae</taxon>
        <taxon>Caulobacter</taxon>
    </lineage>
</organism>
<dbReference type="Proteomes" id="UP001228905">
    <property type="component" value="Unassembled WGS sequence"/>
</dbReference>
<dbReference type="Pfam" id="PF00027">
    <property type="entry name" value="cNMP_binding"/>
    <property type="match status" value="1"/>
</dbReference>
<evidence type="ECO:0000256" key="2">
    <source>
        <dbReference type="ARBA" id="ARBA00023125"/>
    </source>
</evidence>
<evidence type="ECO:0000313" key="6">
    <source>
        <dbReference type="EMBL" id="MDQ0463305.1"/>
    </source>
</evidence>
<name>A0ABU0IPF3_9CAUL</name>
<evidence type="ECO:0000313" key="7">
    <source>
        <dbReference type="Proteomes" id="UP001228905"/>
    </source>
</evidence>
<keyword evidence="3" id="KW-0804">Transcription</keyword>
<evidence type="ECO:0000259" key="4">
    <source>
        <dbReference type="PROSITE" id="PS50042"/>
    </source>
</evidence>
<dbReference type="PROSITE" id="PS51063">
    <property type="entry name" value="HTH_CRP_2"/>
    <property type="match status" value="1"/>
</dbReference>
<dbReference type="InterPro" id="IPR018490">
    <property type="entry name" value="cNMP-bd_dom_sf"/>
</dbReference>
<proteinExistence type="predicted"/>
<dbReference type="Gene3D" id="1.10.10.10">
    <property type="entry name" value="Winged helix-like DNA-binding domain superfamily/Winged helix DNA-binding domain"/>
    <property type="match status" value="1"/>
</dbReference>
<dbReference type="RefSeq" id="WP_307346932.1">
    <property type="nucleotide sequence ID" value="NZ_JAUSVS010000001.1"/>
</dbReference>
<dbReference type="PANTHER" id="PTHR24567:SF74">
    <property type="entry name" value="HTH-TYPE TRANSCRIPTIONAL REGULATOR ARCR"/>
    <property type="match status" value="1"/>
</dbReference>
<dbReference type="SMART" id="SM00419">
    <property type="entry name" value="HTH_CRP"/>
    <property type="match status" value="1"/>
</dbReference>
<dbReference type="EMBL" id="JAUSVS010000001">
    <property type="protein sequence ID" value="MDQ0463305.1"/>
    <property type="molecule type" value="Genomic_DNA"/>
</dbReference>
<dbReference type="InterPro" id="IPR050397">
    <property type="entry name" value="Env_Response_Regulators"/>
</dbReference>
<keyword evidence="7" id="KW-1185">Reference proteome</keyword>
<dbReference type="SUPFAM" id="SSF51206">
    <property type="entry name" value="cAMP-binding domain-like"/>
    <property type="match status" value="1"/>
</dbReference>
<dbReference type="Pfam" id="PF13545">
    <property type="entry name" value="HTH_Crp_2"/>
    <property type="match status" value="1"/>
</dbReference>
<dbReference type="InterPro" id="IPR012318">
    <property type="entry name" value="HTH_CRP"/>
</dbReference>
<evidence type="ECO:0000256" key="3">
    <source>
        <dbReference type="ARBA" id="ARBA00023163"/>
    </source>
</evidence>
<feature type="domain" description="Cyclic nucleotide-binding" evidence="4">
    <location>
        <begin position="17"/>
        <end position="118"/>
    </location>
</feature>
<feature type="domain" description="HTH crp-type" evidence="5">
    <location>
        <begin position="151"/>
        <end position="215"/>
    </location>
</feature>